<dbReference type="PANTHER" id="PTHR34873">
    <property type="entry name" value="SSR1766 PROTEIN"/>
    <property type="match status" value="1"/>
</dbReference>
<feature type="region of interest" description="Disordered" evidence="8">
    <location>
        <begin position="27"/>
        <end position="76"/>
    </location>
</feature>
<dbReference type="PANTHER" id="PTHR34873:SF3">
    <property type="entry name" value="ADDICTION MODULE TOXIN, HICA FAMILY"/>
    <property type="match status" value="1"/>
</dbReference>
<dbReference type="EMBL" id="CM001022">
    <property type="protein sequence ID" value="EFQ24799.1"/>
    <property type="molecule type" value="Genomic_DNA"/>
</dbReference>
<gene>
    <name evidence="9" type="ORF">Apau_2392</name>
</gene>
<dbReference type="RefSeq" id="WP_006302047.1">
    <property type="nucleotide sequence ID" value="NZ_CM001022.1"/>
</dbReference>
<keyword evidence="7" id="KW-0346">Stress response</keyword>
<evidence type="ECO:0000313" key="10">
    <source>
        <dbReference type="Proteomes" id="UP000005096"/>
    </source>
</evidence>
<name>E3D0C6_9BACT</name>
<evidence type="ECO:0000256" key="1">
    <source>
        <dbReference type="ARBA" id="ARBA00006620"/>
    </source>
</evidence>
<dbReference type="GO" id="GO:0003729">
    <property type="term" value="F:mRNA binding"/>
    <property type="evidence" value="ECO:0007669"/>
    <property type="project" value="InterPro"/>
</dbReference>
<dbReference type="SUPFAM" id="SSF54786">
    <property type="entry name" value="YcfA/nrd intein domain"/>
    <property type="match status" value="1"/>
</dbReference>
<dbReference type="GO" id="GO:0004519">
    <property type="term" value="F:endonuclease activity"/>
    <property type="evidence" value="ECO:0007669"/>
    <property type="project" value="UniProtKB-KW"/>
</dbReference>
<evidence type="ECO:0000256" key="3">
    <source>
        <dbReference type="ARBA" id="ARBA00022722"/>
    </source>
</evidence>
<organism evidence="9 10">
    <name type="scientific">Aminomonas paucivorans DSM 12260</name>
    <dbReference type="NCBI Taxonomy" id="584708"/>
    <lineage>
        <taxon>Bacteria</taxon>
        <taxon>Thermotogati</taxon>
        <taxon>Synergistota</taxon>
        <taxon>Synergistia</taxon>
        <taxon>Synergistales</taxon>
        <taxon>Synergistaceae</taxon>
        <taxon>Aminomonas</taxon>
    </lineage>
</organism>
<dbReference type="InterPro" id="IPR012933">
    <property type="entry name" value="HicA_mRNA_interferase"/>
</dbReference>
<dbReference type="HOGENOM" id="CLU_164851_4_2_0"/>
<keyword evidence="4" id="KW-0255">Endonuclease</keyword>
<keyword evidence="5" id="KW-0378">Hydrolase</keyword>
<evidence type="ECO:0000256" key="6">
    <source>
        <dbReference type="ARBA" id="ARBA00022884"/>
    </source>
</evidence>
<reference evidence="9 10" key="1">
    <citation type="journal article" date="2010" name="Stand. Genomic Sci.">
        <title>Non-contiguous finished genome sequence of Aminomonas paucivorans type strain (GLU-3).</title>
        <authorList>
            <person name="Pitluck S."/>
            <person name="Yasawong M."/>
            <person name="Held B."/>
            <person name="Lapidus A."/>
            <person name="Nolan M."/>
            <person name="Copeland A."/>
            <person name="Lucas S."/>
            <person name="Del Rio T.G."/>
            <person name="Tice H."/>
            <person name="Cheng J.F."/>
            <person name="Chertkov O."/>
            <person name="Goodwin L."/>
            <person name="Tapia R."/>
            <person name="Han C."/>
            <person name="Liolios K."/>
            <person name="Ivanova N."/>
            <person name="Mavromatis K."/>
            <person name="Ovchinnikova G."/>
            <person name="Pati A."/>
            <person name="Chen A."/>
            <person name="Palaniappan K."/>
            <person name="Land M."/>
            <person name="Hauser L."/>
            <person name="Chang Y.J."/>
            <person name="Jeffries C.D."/>
            <person name="Pukall R."/>
            <person name="Spring S."/>
            <person name="Rohde M."/>
            <person name="Sikorski J."/>
            <person name="Goker M."/>
            <person name="Woyke T."/>
            <person name="Bristow J."/>
            <person name="Eisen J.A."/>
            <person name="Markowitz V."/>
            <person name="Hugenholtz P."/>
            <person name="Kyrpides N.C."/>
            <person name="Klenk H.P."/>
        </authorList>
    </citation>
    <scope>NUCLEOTIDE SEQUENCE [LARGE SCALE GENOMIC DNA]</scope>
    <source>
        <strain evidence="9 10">DSM 12260</strain>
    </source>
</reference>
<evidence type="ECO:0000256" key="7">
    <source>
        <dbReference type="ARBA" id="ARBA00023016"/>
    </source>
</evidence>
<dbReference type="eggNOG" id="COG1724">
    <property type="taxonomic scope" value="Bacteria"/>
</dbReference>
<dbReference type="STRING" id="584708.Apau_2392"/>
<evidence type="ECO:0000256" key="4">
    <source>
        <dbReference type="ARBA" id="ARBA00022759"/>
    </source>
</evidence>
<feature type="compositionally biased region" description="Basic residues" evidence="8">
    <location>
        <begin position="27"/>
        <end position="46"/>
    </location>
</feature>
<sequence length="76" mass="8765">MVRIGSSRDLIRQLQEDGWVLMRARGSHHHFKHPTKPGKVTVKHPRKDVPEGTRRNILRQAGLQDTPGPLERRDGR</sequence>
<keyword evidence="3" id="KW-0540">Nuclease</keyword>
<evidence type="ECO:0000256" key="5">
    <source>
        <dbReference type="ARBA" id="ARBA00022801"/>
    </source>
</evidence>
<evidence type="ECO:0000313" key="9">
    <source>
        <dbReference type="EMBL" id="EFQ24799.1"/>
    </source>
</evidence>
<dbReference type="InterPro" id="IPR038570">
    <property type="entry name" value="HicA_sf"/>
</dbReference>
<dbReference type="GO" id="GO:0016787">
    <property type="term" value="F:hydrolase activity"/>
    <property type="evidence" value="ECO:0007669"/>
    <property type="project" value="UniProtKB-KW"/>
</dbReference>
<evidence type="ECO:0000256" key="8">
    <source>
        <dbReference type="SAM" id="MobiDB-lite"/>
    </source>
</evidence>
<accession>E3D0C6</accession>
<comment type="similarity">
    <text evidence="1">Belongs to the HicA mRNA interferase family.</text>
</comment>
<dbReference type="PaxDb" id="584708-Apau_2392"/>
<keyword evidence="6" id="KW-0694">RNA-binding</keyword>
<dbReference type="AlphaFoldDB" id="E3D0C6"/>
<keyword evidence="10" id="KW-1185">Reference proteome</keyword>
<dbReference type="Gene3D" id="3.30.920.30">
    <property type="entry name" value="Hypothetical protein"/>
    <property type="match status" value="1"/>
</dbReference>
<keyword evidence="2" id="KW-1277">Toxin-antitoxin system</keyword>
<proteinExistence type="inferred from homology"/>
<protein>
    <submittedName>
        <fullName evidence="9">YcfA family protein</fullName>
    </submittedName>
</protein>
<dbReference type="Proteomes" id="UP000005096">
    <property type="component" value="Chromosome"/>
</dbReference>
<dbReference type="Pfam" id="PF07927">
    <property type="entry name" value="HicA_toxin"/>
    <property type="match status" value="1"/>
</dbReference>
<evidence type="ECO:0000256" key="2">
    <source>
        <dbReference type="ARBA" id="ARBA00022649"/>
    </source>
</evidence>